<evidence type="ECO:0000313" key="3">
    <source>
        <dbReference type="Proteomes" id="UP001302812"/>
    </source>
</evidence>
<dbReference type="GeneID" id="89933594"/>
<evidence type="ECO:0000313" key="2">
    <source>
        <dbReference type="EMBL" id="KAK4115548.1"/>
    </source>
</evidence>
<protein>
    <submittedName>
        <fullName evidence="2">Uncharacterized protein</fullName>
    </submittedName>
</protein>
<accession>A0AAN6TJC8</accession>
<evidence type="ECO:0000256" key="1">
    <source>
        <dbReference type="SAM" id="MobiDB-lite"/>
    </source>
</evidence>
<dbReference type="AlphaFoldDB" id="A0AAN6TJC8"/>
<name>A0AAN6TJC8_9PEZI</name>
<feature type="region of interest" description="Disordered" evidence="1">
    <location>
        <begin position="54"/>
        <end position="88"/>
    </location>
</feature>
<dbReference type="Proteomes" id="UP001302812">
    <property type="component" value="Unassembled WGS sequence"/>
</dbReference>
<proteinExistence type="predicted"/>
<dbReference type="EMBL" id="MU853334">
    <property type="protein sequence ID" value="KAK4115548.1"/>
    <property type="molecule type" value="Genomic_DNA"/>
</dbReference>
<comment type="caution">
    <text evidence="2">The sequence shown here is derived from an EMBL/GenBank/DDBJ whole genome shotgun (WGS) entry which is preliminary data.</text>
</comment>
<organism evidence="2 3">
    <name type="scientific">Canariomyces notabilis</name>
    <dbReference type="NCBI Taxonomy" id="2074819"/>
    <lineage>
        <taxon>Eukaryota</taxon>
        <taxon>Fungi</taxon>
        <taxon>Dikarya</taxon>
        <taxon>Ascomycota</taxon>
        <taxon>Pezizomycotina</taxon>
        <taxon>Sordariomycetes</taxon>
        <taxon>Sordariomycetidae</taxon>
        <taxon>Sordariales</taxon>
        <taxon>Chaetomiaceae</taxon>
        <taxon>Canariomyces</taxon>
    </lineage>
</organism>
<reference evidence="2" key="2">
    <citation type="submission" date="2023-05" db="EMBL/GenBank/DDBJ databases">
        <authorList>
            <consortium name="Lawrence Berkeley National Laboratory"/>
            <person name="Steindorff A."/>
            <person name="Hensen N."/>
            <person name="Bonometti L."/>
            <person name="Westerberg I."/>
            <person name="Brannstrom I.O."/>
            <person name="Guillou S."/>
            <person name="Cros-Aarteil S."/>
            <person name="Calhoun S."/>
            <person name="Haridas S."/>
            <person name="Kuo A."/>
            <person name="Mondo S."/>
            <person name="Pangilinan J."/>
            <person name="Riley R."/>
            <person name="Labutti K."/>
            <person name="Andreopoulos B."/>
            <person name="Lipzen A."/>
            <person name="Chen C."/>
            <person name="Yanf M."/>
            <person name="Daum C."/>
            <person name="Ng V."/>
            <person name="Clum A."/>
            <person name="Ohm R."/>
            <person name="Martin F."/>
            <person name="Silar P."/>
            <person name="Natvig D."/>
            <person name="Lalanne C."/>
            <person name="Gautier V."/>
            <person name="Ament-Velasquez S.L."/>
            <person name="Kruys A."/>
            <person name="Hutchinson M.I."/>
            <person name="Powell A.J."/>
            <person name="Barry K."/>
            <person name="Miller A.N."/>
            <person name="Grigoriev I.V."/>
            <person name="Debuchy R."/>
            <person name="Gladieux P."/>
            <person name="Thoren M.H."/>
            <person name="Johannesson H."/>
        </authorList>
    </citation>
    <scope>NUCLEOTIDE SEQUENCE</scope>
    <source>
        <strain evidence="2">CBS 508.74</strain>
    </source>
</reference>
<dbReference type="RefSeq" id="XP_064673118.1">
    <property type="nucleotide sequence ID" value="XM_064809470.1"/>
</dbReference>
<reference evidence="2" key="1">
    <citation type="journal article" date="2023" name="Mol. Phylogenet. Evol.">
        <title>Genome-scale phylogeny and comparative genomics of the fungal order Sordariales.</title>
        <authorList>
            <person name="Hensen N."/>
            <person name="Bonometti L."/>
            <person name="Westerberg I."/>
            <person name="Brannstrom I.O."/>
            <person name="Guillou S."/>
            <person name="Cros-Aarteil S."/>
            <person name="Calhoun S."/>
            <person name="Haridas S."/>
            <person name="Kuo A."/>
            <person name="Mondo S."/>
            <person name="Pangilinan J."/>
            <person name="Riley R."/>
            <person name="LaButti K."/>
            <person name="Andreopoulos B."/>
            <person name="Lipzen A."/>
            <person name="Chen C."/>
            <person name="Yan M."/>
            <person name="Daum C."/>
            <person name="Ng V."/>
            <person name="Clum A."/>
            <person name="Steindorff A."/>
            <person name="Ohm R.A."/>
            <person name="Martin F."/>
            <person name="Silar P."/>
            <person name="Natvig D.O."/>
            <person name="Lalanne C."/>
            <person name="Gautier V."/>
            <person name="Ament-Velasquez S.L."/>
            <person name="Kruys A."/>
            <person name="Hutchinson M.I."/>
            <person name="Powell A.J."/>
            <person name="Barry K."/>
            <person name="Miller A.N."/>
            <person name="Grigoriev I.V."/>
            <person name="Debuchy R."/>
            <person name="Gladieux P."/>
            <person name="Hiltunen Thoren M."/>
            <person name="Johannesson H."/>
        </authorList>
    </citation>
    <scope>NUCLEOTIDE SEQUENCE</scope>
    <source>
        <strain evidence="2">CBS 508.74</strain>
    </source>
</reference>
<sequence>MGAVDARKASKRTSMGSWKFSPLHGIEIWFKRQRTTVLSLHNLLKPSIQFAHRPDPSQISRIGSPFYPLSSPRKEQSGRSPPKSTDGNTWICLDAATRRLRALWEGISTQLNLDHYTRWYGFQNDGSGTYHAFSRITRARPVAGRAYCDTPRVSP</sequence>
<feature type="compositionally biased region" description="Polar residues" evidence="1">
    <location>
        <begin position="78"/>
        <end position="88"/>
    </location>
</feature>
<keyword evidence="3" id="KW-1185">Reference proteome</keyword>
<gene>
    <name evidence="2" type="ORF">N656DRAFT_384904</name>
</gene>